<proteinExistence type="predicted"/>
<feature type="domain" description="DUF3730" evidence="1">
    <location>
        <begin position="173"/>
        <end position="390"/>
    </location>
</feature>
<dbReference type="PANTHER" id="PTHR16212">
    <property type="entry name" value="FOCADHESIN FAMILY MEMBER"/>
    <property type="match status" value="1"/>
</dbReference>
<dbReference type="Pfam" id="PF12530">
    <property type="entry name" value="DUF3730"/>
    <property type="match status" value="2"/>
</dbReference>
<evidence type="ECO:0000313" key="2">
    <source>
        <dbReference type="EMBL" id="KAK6798783.1"/>
    </source>
</evidence>
<sequence length="1976" mass="220183">MDSYSQLLEKIRIPQPSLQKFAVISIFDKLRSAPPYLNPDSAPGTDAITQCLHSTSASVLDQSVRELCRLVRDSKLDLSRGLLELQSALEASDSRFVSLFVKGIGFLVRLGFQKNSLSSLSSETHPFVKIVVNSHVLILAVYEQLVSDEFFALKSLLIYFGNGSDVNRLMAGQVLSCRVLVQTELVQQVLIFIMQSKNLGMVEVCDFLVPFMNYSIVRMPSSVPVSSFIRSLVSSLAGLCCSIPLEAIPVIKLLIGRLKFFPCDNAEDFTNISHCLECIVDAYVVVLQQLVEMGSQLLHEVQLCGVELLDDIFSLCSNPKHRSSIENILEVSRRILIVQKDLGLSYIPELSTIMLSLFMVLMQSELEHEQFLEVKLILFLLKWKNENGMVTNFVDILEKENDVFRDAYDLNEEILFIFPAISLLSSPSKSVKQVATDLLHILGKLSSKLLTQKTGQPKGMKFPSISTPKYIVFRLLQHIWLQELSPLSGSFYLKYEPSHVTSIRDKHYVSKTWSSLVTDHLHHIIARRKSSSFSQSQNIFLIDMPMILSAIACVLVMHQTDGSSSVDILANSSRADPKLGVPLLLVIQFYNHIFSTNTSVDSHRVLLKLLEVLPSLASHPAIIPLIIQTLLPMLQNDKKPALFATAIRLLCKTWEFNDRVFGTLQARLSTLKSLSYLSLFYNMTRSPELGVLLANRFTRFASQRDICISMAVSMCDICRRNPDRGVDLILSIASLGLQSLGHLCEADAIGKPTLSLNLQMSNSYEMLEKPFQDCGNTSSLSAGKDRKPFQDYFYSAWDVIAKHVLNYSANAMVAHSLCLLLNWGAMDAKAYPEASVDVLKILWNIGTSQDCRQASLWSKARASAFVALTSYEVEHLERSIPDFKDINLEYLVSETDPEVLTALEGFEVKLITFEHITRRRLVKQKRVSANKIEKLLDVFPCLIFASGNERREKELPGAALFCLSFTKKDSRKPGAAEDLQDVQAKYEASLVDIATSLQLSRNILISILSLQSWKPFMRRWMRAYILLLDAKLHTAVLDKTPKAAMEILKSMTAIAERSLPRSAENIALAVGALCSVLPASAHAVKATASKFLLDWLFQHEHEYRQWSAAISLGVISSCLHLTDHKQKFENINALLEVASVSKSTLVKGACGVGLGFSCEALLARAAAADDAHPGKETHKIEEAELLRKIIRTLSQMISQFTPSSADVLETLSVSFPLGSDNLNSNFAGEFLGSMNENLEEDVWGVAGLVLGLGNCVGAMYRAGMYDAVLNVKALLISWIPHPTEVTTMSKDHEILLSVGSCLAVPTVMAMCQRFELIDDAELEHILSCYKELISELLSIKRFDTFHQSLLMASCLGAGSLVGVVLNEGLHSLKIEHIKELLLLFRKSYSDSNPPLIHLGAMLGVVNALGAGAGTLIEPHPSSSSHSSSDQKDASYISGPLITNAVLEPDLTALVQEMFLVAQNSDAHQLQQHAAWAISFLRQYLWVKDLQNDESTSENDSAGSKTVSQSFPEDSTVMKLSMWLMHLNYLGTGDVSHVNTVSCVLRCLSHASRLPPLDWGAIIRRCMRYESQVAGLLAQDITFERGNLREECLLFSLSHANQFDPLLSFLDELCDIPRLRVLESRLQFFLLSHLADLVKIFSGSRIMKLFEDVAELLSWSTCSESCDPLEKITFRISCWRGLKLCLDESSHHTQDYKSSMEKCMEFLFTLLPSVHTDGPCQGKNFEEWSEAFRCLEKAQQGWLLDLLKVSEVNFTVANSLSFETVKKIQAIAKLVQSGSLPLTVLGKLKACLLDCRSQDIWDALTEVSITVQHAEGNAKRQWLIEALEISCITRFPSTALQFVGLLCGSCCIYKPVLIVDKFTVLSDLPVTLTSLLSDSSWMVVADSVVSYLWTSTERIYEWNKQLKGGCDTQSIDKSENDLACFLLLVMHQACVYLKDHLPSEKQLQLANMVVPANMDVHELHARLNYDVKSLSLL</sequence>
<name>A0AAN8U0S4_SOLBU</name>
<reference evidence="2 3" key="1">
    <citation type="submission" date="2024-02" db="EMBL/GenBank/DDBJ databases">
        <title>de novo genome assembly of Solanum bulbocastanum strain 11H21.</title>
        <authorList>
            <person name="Hosaka A.J."/>
        </authorList>
    </citation>
    <scope>NUCLEOTIDE SEQUENCE [LARGE SCALE GENOMIC DNA]</scope>
    <source>
        <tissue evidence="2">Young leaves</tissue>
    </source>
</reference>
<keyword evidence="3" id="KW-1185">Reference proteome</keyword>
<dbReference type="PANTHER" id="PTHR16212:SF4">
    <property type="entry name" value="FOCADHESIN"/>
    <property type="match status" value="1"/>
</dbReference>
<gene>
    <name evidence="2" type="ORF">RDI58_006486</name>
</gene>
<protein>
    <recommendedName>
        <fullName evidence="1">DUF3730 domain-containing protein</fullName>
    </recommendedName>
</protein>
<dbReference type="InterPro" id="IPR022542">
    <property type="entry name" value="FOCAD/RST1_DUF3730"/>
</dbReference>
<comment type="caution">
    <text evidence="2">The sequence shown here is derived from an EMBL/GenBank/DDBJ whole genome shotgun (WGS) entry which is preliminary data.</text>
</comment>
<organism evidence="2 3">
    <name type="scientific">Solanum bulbocastanum</name>
    <name type="common">Wild potato</name>
    <dbReference type="NCBI Taxonomy" id="147425"/>
    <lineage>
        <taxon>Eukaryota</taxon>
        <taxon>Viridiplantae</taxon>
        <taxon>Streptophyta</taxon>
        <taxon>Embryophyta</taxon>
        <taxon>Tracheophyta</taxon>
        <taxon>Spermatophyta</taxon>
        <taxon>Magnoliopsida</taxon>
        <taxon>eudicotyledons</taxon>
        <taxon>Gunneridae</taxon>
        <taxon>Pentapetalae</taxon>
        <taxon>asterids</taxon>
        <taxon>lamiids</taxon>
        <taxon>Solanales</taxon>
        <taxon>Solanaceae</taxon>
        <taxon>Solanoideae</taxon>
        <taxon>Solaneae</taxon>
        <taxon>Solanum</taxon>
    </lineage>
</organism>
<dbReference type="GO" id="GO:0060147">
    <property type="term" value="P:regulation of post-transcriptional gene silencing"/>
    <property type="evidence" value="ECO:0007669"/>
    <property type="project" value="InterPro"/>
</dbReference>
<feature type="domain" description="DUF3730" evidence="1">
    <location>
        <begin position="592"/>
        <end position="868"/>
    </location>
</feature>
<accession>A0AAN8U0S4</accession>
<evidence type="ECO:0000259" key="1">
    <source>
        <dbReference type="Pfam" id="PF12530"/>
    </source>
</evidence>
<dbReference type="InterPro" id="IPR045163">
    <property type="entry name" value="Focadhesin/RST1"/>
</dbReference>
<dbReference type="EMBL" id="JBANQN010000002">
    <property type="protein sequence ID" value="KAK6798783.1"/>
    <property type="molecule type" value="Genomic_DNA"/>
</dbReference>
<evidence type="ECO:0000313" key="3">
    <source>
        <dbReference type="Proteomes" id="UP001371456"/>
    </source>
</evidence>
<dbReference type="Proteomes" id="UP001371456">
    <property type="component" value="Unassembled WGS sequence"/>
</dbReference>